<organism evidence="1 2">
    <name type="scientific">Parendozoicomonas callyspongiae</name>
    <dbReference type="NCBI Taxonomy" id="2942213"/>
    <lineage>
        <taxon>Bacteria</taxon>
        <taxon>Pseudomonadati</taxon>
        <taxon>Pseudomonadota</taxon>
        <taxon>Gammaproteobacteria</taxon>
        <taxon>Oceanospirillales</taxon>
        <taxon>Endozoicomonadaceae</taxon>
        <taxon>Parendozoicomonas</taxon>
    </lineage>
</organism>
<evidence type="ECO:0000313" key="1">
    <source>
        <dbReference type="EMBL" id="MCL6270763.1"/>
    </source>
</evidence>
<dbReference type="RefSeq" id="WP_249700048.1">
    <property type="nucleotide sequence ID" value="NZ_JAMFLX010000016.1"/>
</dbReference>
<evidence type="ECO:0008006" key="3">
    <source>
        <dbReference type="Google" id="ProtNLM"/>
    </source>
</evidence>
<proteinExistence type="predicted"/>
<keyword evidence="2" id="KW-1185">Reference proteome</keyword>
<evidence type="ECO:0000313" key="2">
    <source>
        <dbReference type="Proteomes" id="UP001203338"/>
    </source>
</evidence>
<dbReference type="Proteomes" id="UP001203338">
    <property type="component" value="Unassembled WGS sequence"/>
</dbReference>
<sequence>MSDLHDAISLETVDTLKKNYSTFFGVKPKQIRKAWLVKELFEGLSDRSFLRAYLKKLPDLELTFVRECVFNYHGLVDRSRFKAKYGKFPEKPSRYSFVSYHELAECFEPFFYPFDRYGPAHIPGELIFTLKQLVNEPEPYILSPCTLPEPLPEHNVLFERERSVMSELHSLLVLFQGKQVKVSEKTGAPSSATLKKVSKEIHEYYQEPCDQADGMEFIATYGWLRLLGNSKYSKQSKSTLVPARKIDKSSADTIKDMWDQWVCNSTHDEFRRINKIKGQNGKGKRFFTDVRERRHVIIESLKECKGKSWVSFDDFSRYMFITGACLEVTTEPEYLYIYGSDYGEFYSGSWDKLEARYLRCFLVEYAATLGLIDVVMAPPNSDDSYYDDYGDMECLSRYDGLRYFRLTSLGEYALGLTGHYKSQESSPSKTPMSIHRQGRIVFDKNPTSWEQRFLSLYADQGKGNVWNLSRKKIMEALQVGGSVDELQTFLQDREDQPFLPEDCESILKQTKANLDGVKIQSEALVISCKNQEIVELIINDKVLSKWCQRLGNLQIVLPKSKEKQLRENLNAMGIGCH</sequence>
<dbReference type="EMBL" id="JAMFLX010000016">
    <property type="protein sequence ID" value="MCL6270763.1"/>
    <property type="molecule type" value="Genomic_DNA"/>
</dbReference>
<reference evidence="1 2" key="1">
    <citation type="submission" date="2022-05" db="EMBL/GenBank/DDBJ databases">
        <authorList>
            <person name="Park J.-S."/>
        </authorList>
    </citation>
    <scope>NUCLEOTIDE SEQUENCE [LARGE SCALE GENOMIC DNA]</scope>
    <source>
        <strain evidence="1 2">2012CJ34-2</strain>
    </source>
</reference>
<comment type="caution">
    <text evidence="1">The sequence shown here is derived from an EMBL/GenBank/DDBJ whole genome shotgun (WGS) entry which is preliminary data.</text>
</comment>
<name>A0ABT0PJX2_9GAMM</name>
<gene>
    <name evidence="1" type="ORF">M3P05_12595</name>
</gene>
<protein>
    <recommendedName>
        <fullName evidence="3">Helicase XPB/Ssl2 N-terminal domain-containing protein</fullName>
    </recommendedName>
</protein>
<accession>A0ABT0PJX2</accession>